<accession>A0ABS5BXN0</accession>
<proteinExistence type="predicted"/>
<reference evidence="2 3" key="1">
    <citation type="submission" date="2021-04" db="EMBL/GenBank/DDBJ databases">
        <authorList>
            <person name="Ivanova A."/>
        </authorList>
    </citation>
    <scope>NUCLEOTIDE SEQUENCE [LARGE SCALE GENOMIC DNA]</scope>
    <source>
        <strain evidence="2 3">G18</strain>
    </source>
</reference>
<keyword evidence="1" id="KW-0812">Transmembrane</keyword>
<gene>
    <name evidence="2" type="ORF">J8F10_24910</name>
</gene>
<evidence type="ECO:0000313" key="2">
    <source>
        <dbReference type="EMBL" id="MBP3958502.1"/>
    </source>
</evidence>
<protein>
    <recommendedName>
        <fullName evidence="4">DUF3341 domain-containing protein</fullName>
    </recommendedName>
</protein>
<keyword evidence="1" id="KW-1133">Transmembrane helix</keyword>
<sequence>MWAYDNTLRHADVVAAFDNQDDADEALLQLRLAGFRDTQIGYTGRLANGHTTDLMERDHSIAGAVFGGIAGTALGAALAPTMAWLMAPPTGPSDLFNLSITCAVFGALFVSFVGGWIGMSLHRRGVDAPATTFADGPFILAVSAGNARDRAWTILHEHGHDLSSGAVAQAGAI</sequence>
<feature type="transmembrane region" description="Helical" evidence="1">
    <location>
        <begin position="95"/>
        <end position="117"/>
    </location>
</feature>
<name>A0ABS5BXN0_9BACT</name>
<evidence type="ECO:0000313" key="3">
    <source>
        <dbReference type="Proteomes" id="UP000676565"/>
    </source>
</evidence>
<dbReference type="Proteomes" id="UP000676565">
    <property type="component" value="Unassembled WGS sequence"/>
</dbReference>
<keyword evidence="1" id="KW-0472">Membrane</keyword>
<dbReference type="RefSeq" id="WP_210658550.1">
    <property type="nucleotide sequence ID" value="NZ_JAGKQQ010000001.1"/>
</dbReference>
<keyword evidence="3" id="KW-1185">Reference proteome</keyword>
<dbReference type="EMBL" id="JAGKQQ010000001">
    <property type="protein sequence ID" value="MBP3958502.1"/>
    <property type="molecule type" value="Genomic_DNA"/>
</dbReference>
<comment type="caution">
    <text evidence="2">The sequence shown here is derived from an EMBL/GenBank/DDBJ whole genome shotgun (WGS) entry which is preliminary data.</text>
</comment>
<feature type="transmembrane region" description="Helical" evidence="1">
    <location>
        <begin position="61"/>
        <end position="83"/>
    </location>
</feature>
<organism evidence="2 3">
    <name type="scientific">Gemmata palustris</name>
    <dbReference type="NCBI Taxonomy" id="2822762"/>
    <lineage>
        <taxon>Bacteria</taxon>
        <taxon>Pseudomonadati</taxon>
        <taxon>Planctomycetota</taxon>
        <taxon>Planctomycetia</taxon>
        <taxon>Gemmatales</taxon>
        <taxon>Gemmataceae</taxon>
        <taxon>Gemmata</taxon>
    </lineage>
</organism>
<evidence type="ECO:0008006" key="4">
    <source>
        <dbReference type="Google" id="ProtNLM"/>
    </source>
</evidence>
<evidence type="ECO:0000256" key="1">
    <source>
        <dbReference type="SAM" id="Phobius"/>
    </source>
</evidence>